<reference evidence="2 3" key="1">
    <citation type="submission" date="2020-07" db="EMBL/GenBank/DDBJ databases">
        <authorList>
            <person name="Feng H."/>
        </authorList>
    </citation>
    <scope>NUCLEOTIDE SEQUENCE [LARGE SCALE GENOMIC DNA]</scope>
    <source>
        <strain evidence="3">s-11</strain>
    </source>
</reference>
<dbReference type="Pfam" id="PF21818">
    <property type="entry name" value="DUF6884"/>
    <property type="match status" value="1"/>
</dbReference>
<gene>
    <name evidence="2" type="ORF">H1164_00820</name>
</gene>
<dbReference type="InterPro" id="IPR049251">
    <property type="entry name" value="DUF6884"/>
</dbReference>
<organism evidence="2 3">
    <name type="scientific">Thermoactinomyces daqus</name>
    <dbReference type="NCBI Taxonomy" id="1329516"/>
    <lineage>
        <taxon>Bacteria</taxon>
        <taxon>Bacillati</taxon>
        <taxon>Bacillota</taxon>
        <taxon>Bacilli</taxon>
        <taxon>Bacillales</taxon>
        <taxon>Thermoactinomycetaceae</taxon>
        <taxon>Thermoactinomyces</taxon>
    </lineage>
</organism>
<dbReference type="OrthoDB" id="2364857at2"/>
<keyword evidence="3" id="KW-1185">Reference proteome</keyword>
<feature type="domain" description="DUF6884" evidence="1">
    <location>
        <begin position="3"/>
        <end position="141"/>
    </location>
</feature>
<comment type="caution">
    <text evidence="2">The sequence shown here is derived from an EMBL/GenBank/DDBJ whole genome shotgun (WGS) entry which is preliminary data.</text>
</comment>
<evidence type="ECO:0000259" key="1">
    <source>
        <dbReference type="Pfam" id="PF21818"/>
    </source>
</evidence>
<dbReference type="AlphaFoldDB" id="A0A7W2AH87"/>
<dbReference type="RefSeq" id="WP_033099271.1">
    <property type="nucleotide sequence ID" value="NZ_JACEIP010000001.1"/>
</dbReference>
<proteinExistence type="predicted"/>
<accession>A0A7W2AH87</accession>
<dbReference type="EMBL" id="JACEIP010000001">
    <property type="protein sequence ID" value="MBA4541454.1"/>
    <property type="molecule type" value="Genomic_DNA"/>
</dbReference>
<evidence type="ECO:0000313" key="2">
    <source>
        <dbReference type="EMBL" id="MBA4541454.1"/>
    </source>
</evidence>
<name>A0A7W2AH87_9BACL</name>
<sequence length="144" mass="16929">MKIAFVSCSKMKREIRCPACEMFTSALFRKAFSYCKDHYDQVYILSAHYGLLHEKQMIAPFDRAMRQLSASQRRDWAVRVHIQLLDQLRKQSIAWEEIELVAFYAGEDYRTFLIELFPETIPVVVPLAGLPIGKQLRFFKEQGY</sequence>
<dbReference type="Proteomes" id="UP000530514">
    <property type="component" value="Unassembled WGS sequence"/>
</dbReference>
<protein>
    <recommendedName>
        <fullName evidence="1">DUF6884 domain-containing protein</fullName>
    </recommendedName>
</protein>
<evidence type="ECO:0000313" key="3">
    <source>
        <dbReference type="Proteomes" id="UP000530514"/>
    </source>
</evidence>